<sequence length="99" mass="11593">MVIYKTALDYAKQHNYEKIVELLTKGITQIREEKLQNQQKAFDEKLRNQQNVFENQKKEFDDQMNQIKLMLGQMTGLQGECAKPKEDLTASANNENNKE</sequence>
<evidence type="ECO:0000256" key="2">
    <source>
        <dbReference type="SAM" id="MobiDB-lite"/>
    </source>
</evidence>
<dbReference type="EMBL" id="JAPFFF010000012">
    <property type="protein sequence ID" value="KAK8876092.1"/>
    <property type="molecule type" value="Genomic_DNA"/>
</dbReference>
<gene>
    <name evidence="3" type="ORF">M9Y10_006278</name>
</gene>
<comment type="caution">
    <text evidence="3">The sequence shown here is derived from an EMBL/GenBank/DDBJ whole genome shotgun (WGS) entry which is preliminary data.</text>
</comment>
<feature type="coiled-coil region" evidence="1">
    <location>
        <begin position="32"/>
        <end position="66"/>
    </location>
</feature>
<organism evidence="3 4">
    <name type="scientific">Tritrichomonas musculus</name>
    <dbReference type="NCBI Taxonomy" id="1915356"/>
    <lineage>
        <taxon>Eukaryota</taxon>
        <taxon>Metamonada</taxon>
        <taxon>Parabasalia</taxon>
        <taxon>Tritrichomonadida</taxon>
        <taxon>Tritrichomonadidae</taxon>
        <taxon>Tritrichomonas</taxon>
    </lineage>
</organism>
<reference evidence="3 4" key="1">
    <citation type="submission" date="2024-04" db="EMBL/GenBank/DDBJ databases">
        <title>Tritrichomonas musculus Genome.</title>
        <authorList>
            <person name="Alves-Ferreira E."/>
            <person name="Grigg M."/>
            <person name="Lorenzi H."/>
            <person name="Galac M."/>
        </authorList>
    </citation>
    <scope>NUCLEOTIDE SEQUENCE [LARGE SCALE GENOMIC DNA]</scope>
    <source>
        <strain evidence="3 4">EAF2021</strain>
    </source>
</reference>
<feature type="compositionally biased region" description="Polar residues" evidence="2">
    <location>
        <begin position="90"/>
        <end position="99"/>
    </location>
</feature>
<dbReference type="Proteomes" id="UP001470230">
    <property type="component" value="Unassembled WGS sequence"/>
</dbReference>
<evidence type="ECO:0000313" key="4">
    <source>
        <dbReference type="Proteomes" id="UP001470230"/>
    </source>
</evidence>
<evidence type="ECO:0000313" key="3">
    <source>
        <dbReference type="EMBL" id="KAK8876092.1"/>
    </source>
</evidence>
<proteinExistence type="predicted"/>
<name>A0ABR2JES4_9EUKA</name>
<evidence type="ECO:0000256" key="1">
    <source>
        <dbReference type="SAM" id="Coils"/>
    </source>
</evidence>
<feature type="region of interest" description="Disordered" evidence="2">
    <location>
        <begin position="80"/>
        <end position="99"/>
    </location>
</feature>
<protein>
    <submittedName>
        <fullName evidence="3">Uncharacterized protein</fullName>
    </submittedName>
</protein>
<keyword evidence="4" id="KW-1185">Reference proteome</keyword>
<keyword evidence="1" id="KW-0175">Coiled coil</keyword>
<accession>A0ABR2JES4</accession>